<proteinExistence type="predicted"/>
<feature type="region of interest" description="Disordered" evidence="1">
    <location>
        <begin position="291"/>
        <end position="321"/>
    </location>
</feature>
<sequence length="321" mass="37210">MEPPAVDSSARVERVSKQAPQLVSVLREMKGGLDVLRSKVEALTAKVKENQYPTADGISYLEAKHLLLLSYCQSLVYYLLRKAKGLPIEGHPVVRSLVEIRLFLEKVRGIDKKMQYQIRKLMGTAEDVKNTTTNEMEPNETEKSEDTLKYRPNPEMLISKSEEGMLDSAGVYRPPKFAPAIMDEDKMSREEKKSLRKQKLMLRQSENSMFFRDLRNELEGRPEEVREVIGNESRELTRYLEKRRYQERLEEENFTRAPVTKMDKKKEKHLKKSRNGLLGLVESPFDDLKSLHFGDEDGDMNEGGPRAVDGRKKYKKRKTKR</sequence>
<organism evidence="2 3">
    <name type="scientific">Kalanchoe fedtschenkoi</name>
    <name type="common">Lavender scallops</name>
    <name type="synonym">South American air plant</name>
    <dbReference type="NCBI Taxonomy" id="63787"/>
    <lineage>
        <taxon>Eukaryota</taxon>
        <taxon>Viridiplantae</taxon>
        <taxon>Streptophyta</taxon>
        <taxon>Embryophyta</taxon>
        <taxon>Tracheophyta</taxon>
        <taxon>Spermatophyta</taxon>
        <taxon>Magnoliopsida</taxon>
        <taxon>eudicotyledons</taxon>
        <taxon>Gunneridae</taxon>
        <taxon>Pentapetalae</taxon>
        <taxon>Saxifragales</taxon>
        <taxon>Crassulaceae</taxon>
        <taxon>Kalanchoe</taxon>
    </lineage>
</organism>
<keyword evidence="3" id="KW-1185">Reference proteome</keyword>
<dbReference type="Proteomes" id="UP000594263">
    <property type="component" value="Unplaced"/>
</dbReference>
<dbReference type="OMA" id="PVHYNET"/>
<dbReference type="PANTHER" id="PTHR13237">
    <property type="entry name" value="SOMETHING ABOUT SILENCING PROTEIN 10-RELATED"/>
    <property type="match status" value="1"/>
</dbReference>
<evidence type="ECO:0000256" key="1">
    <source>
        <dbReference type="SAM" id="MobiDB-lite"/>
    </source>
</evidence>
<reference evidence="2" key="1">
    <citation type="submission" date="2021-01" db="UniProtKB">
        <authorList>
            <consortium name="EnsemblPlants"/>
        </authorList>
    </citation>
    <scope>IDENTIFICATION</scope>
</reference>
<dbReference type="AlphaFoldDB" id="A0A7N0UUT0"/>
<protein>
    <recommendedName>
        <fullName evidence="4">Neuroguidin</fullName>
    </recommendedName>
</protein>
<evidence type="ECO:0008006" key="4">
    <source>
        <dbReference type="Google" id="ProtNLM"/>
    </source>
</evidence>
<dbReference type="Pfam" id="PF04000">
    <property type="entry name" value="Sas10_Utp3"/>
    <property type="match status" value="1"/>
</dbReference>
<dbReference type="Gramene" id="Kaladp0089s0052.1.v1.1">
    <property type="protein sequence ID" value="Kaladp0089s0052.1.v1.1"/>
    <property type="gene ID" value="Kaladp0089s0052.v1.1"/>
</dbReference>
<name>A0A7N0UUT0_KALFE</name>
<evidence type="ECO:0000313" key="2">
    <source>
        <dbReference type="EnsemblPlants" id="Kaladp0089s0052.1.v1.1"/>
    </source>
</evidence>
<dbReference type="PANTHER" id="PTHR13237:SF9">
    <property type="entry name" value="NEUROGUIDIN"/>
    <property type="match status" value="1"/>
</dbReference>
<accession>A0A7N0UUT0</accession>
<evidence type="ECO:0000313" key="3">
    <source>
        <dbReference type="Proteomes" id="UP000594263"/>
    </source>
</evidence>
<dbReference type="EnsemblPlants" id="Kaladp0089s0052.1.v1.1">
    <property type="protein sequence ID" value="Kaladp0089s0052.1.v1.1"/>
    <property type="gene ID" value="Kaladp0089s0052.v1.1"/>
</dbReference>
<dbReference type="GO" id="GO:0032040">
    <property type="term" value="C:small-subunit processome"/>
    <property type="evidence" value="ECO:0007669"/>
    <property type="project" value="TreeGrafter"/>
</dbReference>
<dbReference type="GO" id="GO:0000462">
    <property type="term" value="P:maturation of SSU-rRNA from tricistronic rRNA transcript (SSU-rRNA, 5.8S rRNA, LSU-rRNA)"/>
    <property type="evidence" value="ECO:0007669"/>
    <property type="project" value="TreeGrafter"/>
</dbReference>
<feature type="compositionally biased region" description="Basic residues" evidence="1">
    <location>
        <begin position="312"/>
        <end position="321"/>
    </location>
</feature>
<dbReference type="InterPro" id="IPR007146">
    <property type="entry name" value="Sas10/Utp3/C1D"/>
</dbReference>